<evidence type="ECO:0000313" key="3">
    <source>
        <dbReference type="Proteomes" id="UP000813427"/>
    </source>
</evidence>
<dbReference type="Gene3D" id="2.60.120.260">
    <property type="entry name" value="Galactose-binding domain-like"/>
    <property type="match status" value="1"/>
</dbReference>
<dbReference type="Proteomes" id="UP000813427">
    <property type="component" value="Unassembled WGS sequence"/>
</dbReference>
<protein>
    <recommendedName>
        <fullName evidence="4">CBM-cenC domain-containing protein</fullName>
    </recommendedName>
</protein>
<reference evidence="2" key="1">
    <citation type="journal article" date="2021" name="Nat. Commun.">
        <title>Genetic determinants of endophytism in the Arabidopsis root mycobiome.</title>
        <authorList>
            <person name="Mesny F."/>
            <person name="Miyauchi S."/>
            <person name="Thiergart T."/>
            <person name="Pickel B."/>
            <person name="Atanasova L."/>
            <person name="Karlsson M."/>
            <person name="Huettel B."/>
            <person name="Barry K.W."/>
            <person name="Haridas S."/>
            <person name="Chen C."/>
            <person name="Bauer D."/>
            <person name="Andreopoulos W."/>
            <person name="Pangilinan J."/>
            <person name="LaButti K."/>
            <person name="Riley R."/>
            <person name="Lipzen A."/>
            <person name="Clum A."/>
            <person name="Drula E."/>
            <person name="Henrissat B."/>
            <person name="Kohler A."/>
            <person name="Grigoriev I.V."/>
            <person name="Martin F.M."/>
            <person name="Hacquard S."/>
        </authorList>
    </citation>
    <scope>NUCLEOTIDE SEQUENCE</scope>
    <source>
        <strain evidence="2">MPI-SDFR-AT-0068</strain>
    </source>
</reference>
<comment type="caution">
    <text evidence="2">The sequence shown here is derived from an EMBL/GenBank/DDBJ whole genome shotgun (WGS) entry which is preliminary data.</text>
</comment>
<keyword evidence="3" id="KW-1185">Reference proteome</keyword>
<gene>
    <name evidence="2" type="ORF">BKA59DRAFT_529055</name>
</gene>
<name>A0A8K0RSQ3_9HYPO</name>
<sequence>MRFTSLCAVLGAALLPVASAAPCRPSKPTSALETTETSAVVSETAAATTLESSVTYASTSVIETTLTETAAATTLESSATYASTSVIDITLTETATPTEITSTGFTTLVTSTAESTVSEDATTTADATTTFSEEAGPTNYVENGGFEDATNSDWVVRTAEIKTDRTKARSGKKYAQLKAKDTLAVGGNHINQTITALNTLNIYRLTFYVSVLNEELSVGRALCSIEALQGSELIQTWRLEYNNLGEYVERTVDFRPTGEGIEFDLRLRCTQENAVTLTVALDDVSITDQGPAPAPTN</sequence>
<dbReference type="AlphaFoldDB" id="A0A8K0RSQ3"/>
<feature type="chain" id="PRO_5035465140" description="CBM-cenC domain-containing protein" evidence="1">
    <location>
        <begin position="21"/>
        <end position="297"/>
    </location>
</feature>
<proteinExistence type="predicted"/>
<evidence type="ECO:0000313" key="2">
    <source>
        <dbReference type="EMBL" id="KAH7241419.1"/>
    </source>
</evidence>
<feature type="signal peptide" evidence="1">
    <location>
        <begin position="1"/>
        <end position="20"/>
    </location>
</feature>
<evidence type="ECO:0008006" key="4">
    <source>
        <dbReference type="Google" id="ProtNLM"/>
    </source>
</evidence>
<dbReference type="EMBL" id="JAGPXF010000005">
    <property type="protein sequence ID" value="KAH7241419.1"/>
    <property type="molecule type" value="Genomic_DNA"/>
</dbReference>
<keyword evidence="1" id="KW-0732">Signal</keyword>
<evidence type="ECO:0000256" key="1">
    <source>
        <dbReference type="SAM" id="SignalP"/>
    </source>
</evidence>
<accession>A0A8K0RSQ3</accession>
<organism evidence="2 3">
    <name type="scientific">Fusarium tricinctum</name>
    <dbReference type="NCBI Taxonomy" id="61284"/>
    <lineage>
        <taxon>Eukaryota</taxon>
        <taxon>Fungi</taxon>
        <taxon>Dikarya</taxon>
        <taxon>Ascomycota</taxon>
        <taxon>Pezizomycotina</taxon>
        <taxon>Sordariomycetes</taxon>
        <taxon>Hypocreomycetidae</taxon>
        <taxon>Hypocreales</taxon>
        <taxon>Nectriaceae</taxon>
        <taxon>Fusarium</taxon>
        <taxon>Fusarium tricinctum species complex</taxon>
    </lineage>
</organism>
<dbReference type="OrthoDB" id="5150344at2759"/>